<keyword evidence="2" id="KW-1185">Reference proteome</keyword>
<proteinExistence type="predicted"/>
<evidence type="ECO:0000313" key="1">
    <source>
        <dbReference type="EMBL" id="RNA13583.1"/>
    </source>
</evidence>
<name>A0A3M7QQM7_BRAPC</name>
<organism evidence="1 2">
    <name type="scientific">Brachionus plicatilis</name>
    <name type="common">Marine rotifer</name>
    <name type="synonym">Brachionus muelleri</name>
    <dbReference type="NCBI Taxonomy" id="10195"/>
    <lineage>
        <taxon>Eukaryota</taxon>
        <taxon>Metazoa</taxon>
        <taxon>Spiralia</taxon>
        <taxon>Gnathifera</taxon>
        <taxon>Rotifera</taxon>
        <taxon>Eurotatoria</taxon>
        <taxon>Monogononta</taxon>
        <taxon>Pseudotrocha</taxon>
        <taxon>Ploima</taxon>
        <taxon>Brachionidae</taxon>
        <taxon>Brachionus</taxon>
    </lineage>
</organism>
<protein>
    <submittedName>
        <fullName evidence="1">Uncharacterized protein</fullName>
    </submittedName>
</protein>
<sequence length="71" mass="8411">MSISRDNLIKATNEDIILQELKNRIRGAKINLMKRKSQHLIFDHLIMIMNFKLPNCIGIMIDYMQINRKLV</sequence>
<comment type="caution">
    <text evidence="1">The sequence shown here is derived from an EMBL/GenBank/DDBJ whole genome shotgun (WGS) entry which is preliminary data.</text>
</comment>
<dbReference type="EMBL" id="REGN01005374">
    <property type="protein sequence ID" value="RNA13583.1"/>
    <property type="molecule type" value="Genomic_DNA"/>
</dbReference>
<reference evidence="1 2" key="1">
    <citation type="journal article" date="2018" name="Sci. Rep.">
        <title>Genomic signatures of local adaptation to the degree of environmental predictability in rotifers.</title>
        <authorList>
            <person name="Franch-Gras L."/>
            <person name="Hahn C."/>
            <person name="Garcia-Roger E.M."/>
            <person name="Carmona M.J."/>
            <person name="Serra M."/>
            <person name="Gomez A."/>
        </authorList>
    </citation>
    <scope>NUCLEOTIDE SEQUENCE [LARGE SCALE GENOMIC DNA]</scope>
    <source>
        <strain evidence="1">HYR1</strain>
    </source>
</reference>
<gene>
    <name evidence="1" type="ORF">BpHYR1_038930</name>
</gene>
<evidence type="ECO:0000313" key="2">
    <source>
        <dbReference type="Proteomes" id="UP000276133"/>
    </source>
</evidence>
<dbReference type="Proteomes" id="UP000276133">
    <property type="component" value="Unassembled WGS sequence"/>
</dbReference>
<accession>A0A3M7QQM7</accession>
<dbReference type="AlphaFoldDB" id="A0A3M7QQM7"/>